<accession>A0A5E6MD28</accession>
<comment type="similarity">
    <text evidence="1">Belongs to the 4-hydroxybenzoyl-CoA thioesterase family.</text>
</comment>
<sequence>MSPLPPEPRIETRLKVYYFDTDAAGVVHNVAYLRLIEVARSELAETLGWSLQEMGRTGLVPVLVRTEIDYLRPARLGEDLSIESRLTRLERVRFVIESVIRKRGEPDDLVRCRQTLVTVRLANGRPQAVPESWVMAYPHLSSGGTGSRTVS</sequence>
<dbReference type="EC" id="3.1.2.23" evidence="3"/>
<dbReference type="InterPro" id="IPR050563">
    <property type="entry name" value="4-hydroxybenzoyl-CoA_TE"/>
</dbReference>
<name>A0A5E6MD28_9BACT</name>
<dbReference type="PANTHER" id="PTHR31793">
    <property type="entry name" value="4-HYDROXYBENZOYL-COA THIOESTERASE FAMILY MEMBER"/>
    <property type="match status" value="1"/>
</dbReference>
<dbReference type="CDD" id="cd00586">
    <property type="entry name" value="4HBT"/>
    <property type="match status" value="1"/>
</dbReference>
<dbReference type="EMBL" id="CABFVA020000026">
    <property type="protein sequence ID" value="VVM05701.1"/>
    <property type="molecule type" value="Genomic_DNA"/>
</dbReference>
<dbReference type="InterPro" id="IPR029069">
    <property type="entry name" value="HotDog_dom_sf"/>
</dbReference>
<dbReference type="GO" id="GO:0047617">
    <property type="term" value="F:fatty acyl-CoA hydrolase activity"/>
    <property type="evidence" value="ECO:0007669"/>
    <property type="project" value="TreeGrafter"/>
</dbReference>
<dbReference type="InterPro" id="IPR006684">
    <property type="entry name" value="YbgC/YbaW"/>
</dbReference>
<evidence type="ECO:0000256" key="1">
    <source>
        <dbReference type="ARBA" id="ARBA00005953"/>
    </source>
</evidence>
<organism evidence="3 4">
    <name type="scientific">Methylacidimicrobium tartarophylax</name>
    <dbReference type="NCBI Taxonomy" id="1041768"/>
    <lineage>
        <taxon>Bacteria</taxon>
        <taxon>Pseudomonadati</taxon>
        <taxon>Verrucomicrobiota</taxon>
        <taxon>Methylacidimicrobium</taxon>
    </lineage>
</organism>
<dbReference type="SUPFAM" id="SSF54637">
    <property type="entry name" value="Thioesterase/thiol ester dehydrase-isomerase"/>
    <property type="match status" value="1"/>
</dbReference>
<proteinExistence type="inferred from homology"/>
<gene>
    <name evidence="3" type="primary">E3.1.2.23</name>
    <name evidence="3" type="ORF">MAMT_00737</name>
</gene>
<dbReference type="Proteomes" id="UP000334923">
    <property type="component" value="Unassembled WGS sequence"/>
</dbReference>
<protein>
    <submittedName>
        <fullName evidence="3">4-hydroxybenzoyl-CoA thioesterase</fullName>
        <ecNumber evidence="3">3.1.2.23</ecNumber>
    </submittedName>
</protein>
<dbReference type="PANTHER" id="PTHR31793:SF27">
    <property type="entry name" value="NOVEL THIOESTERASE SUPERFAMILY DOMAIN AND SAPOSIN A-TYPE DOMAIN CONTAINING PROTEIN (0610012H03RIK)"/>
    <property type="match status" value="1"/>
</dbReference>
<dbReference type="NCBIfam" id="TIGR00051">
    <property type="entry name" value="YbgC/FadM family acyl-CoA thioesterase"/>
    <property type="match status" value="1"/>
</dbReference>
<dbReference type="RefSeq" id="WP_142659656.1">
    <property type="nucleotide sequence ID" value="NZ_CABFVA020000026.1"/>
</dbReference>
<evidence type="ECO:0000313" key="3">
    <source>
        <dbReference type="EMBL" id="VVM05701.1"/>
    </source>
</evidence>
<keyword evidence="4" id="KW-1185">Reference proteome</keyword>
<evidence type="ECO:0000256" key="2">
    <source>
        <dbReference type="ARBA" id="ARBA00022801"/>
    </source>
</evidence>
<dbReference type="AlphaFoldDB" id="A0A5E6MD28"/>
<evidence type="ECO:0000313" key="4">
    <source>
        <dbReference type="Proteomes" id="UP000334923"/>
    </source>
</evidence>
<reference evidence="3 4" key="1">
    <citation type="submission" date="2019-09" db="EMBL/GenBank/DDBJ databases">
        <authorList>
            <person name="Cremers G."/>
        </authorList>
    </citation>
    <scope>NUCLEOTIDE SEQUENCE [LARGE SCALE GENOMIC DNA]</scope>
    <source>
        <strain evidence="3">4A</strain>
    </source>
</reference>
<dbReference type="OrthoDB" id="9801517at2"/>
<dbReference type="GO" id="GO:0018739">
    <property type="term" value="F:4-hydroxybenzoyl-CoA thioesterase activity"/>
    <property type="evidence" value="ECO:0007669"/>
    <property type="project" value="UniProtKB-EC"/>
</dbReference>
<keyword evidence="2 3" id="KW-0378">Hydrolase</keyword>
<dbReference type="PIRSF" id="PIRSF003230">
    <property type="entry name" value="YbgC"/>
    <property type="match status" value="1"/>
</dbReference>
<dbReference type="Pfam" id="PF13279">
    <property type="entry name" value="4HBT_2"/>
    <property type="match status" value="1"/>
</dbReference>
<dbReference type="Gene3D" id="3.10.129.10">
    <property type="entry name" value="Hotdog Thioesterase"/>
    <property type="match status" value="1"/>
</dbReference>